<evidence type="ECO:0000256" key="1">
    <source>
        <dbReference type="ARBA" id="ARBA00023015"/>
    </source>
</evidence>
<dbReference type="InterPro" id="IPR050707">
    <property type="entry name" value="HTH_MetabolicPath_Reg"/>
</dbReference>
<dbReference type="SUPFAM" id="SSF55781">
    <property type="entry name" value="GAF domain-like"/>
    <property type="match status" value="1"/>
</dbReference>
<comment type="caution">
    <text evidence="6">The sequence shown here is derived from an EMBL/GenBank/DDBJ whole genome shotgun (WGS) entry which is preliminary data.</text>
</comment>
<evidence type="ECO:0000259" key="5">
    <source>
        <dbReference type="PROSITE" id="PS51078"/>
    </source>
</evidence>
<reference evidence="6 7" key="1">
    <citation type="submission" date="2019-06" db="EMBL/GenBank/DDBJ databases">
        <title>Quisquiliibacterium sp. nov., isolated from a maize field.</title>
        <authorList>
            <person name="Lin S.-Y."/>
            <person name="Tsai C.-F."/>
            <person name="Young C.-C."/>
        </authorList>
    </citation>
    <scope>NUCLEOTIDE SEQUENCE [LARGE SCALE GENOMIC DNA]</scope>
    <source>
        <strain evidence="6 7">CC-CFT501</strain>
    </source>
</reference>
<dbReference type="InterPro" id="IPR036388">
    <property type="entry name" value="WH-like_DNA-bd_sf"/>
</dbReference>
<feature type="domain" description="HTH iclR-type" evidence="4">
    <location>
        <begin position="1"/>
        <end position="56"/>
    </location>
</feature>
<dbReference type="PROSITE" id="PS51078">
    <property type="entry name" value="ICLR_ED"/>
    <property type="match status" value="1"/>
</dbReference>
<feature type="domain" description="IclR-ED" evidence="5">
    <location>
        <begin position="57"/>
        <end position="241"/>
    </location>
</feature>
<sequence>MIAVLEMLATQREGATLTELAAFAGAPRTSLVGLLNALVRERCLRREAHGCYVLGDRIHEFVALAAGGQAFAELAQPVLRDLVSATGETAVLGAIADDADLVVYLDRVESDNPVRYTVKVGERREPHCTATGKVLLAFGDPAFARRILAKRSLKRFTPTTITSPSGLRVELAQIRRAGLARTNAERVAGASGIAAPVFGPDKRAVAALLVAGPSERVAANGGLIERELAAASRKLSRMLGGSTRPDPR</sequence>
<evidence type="ECO:0000259" key="4">
    <source>
        <dbReference type="PROSITE" id="PS51077"/>
    </source>
</evidence>
<keyword evidence="7" id="KW-1185">Reference proteome</keyword>
<name>A0A5C8P5C2_9BURK</name>
<proteinExistence type="predicted"/>
<evidence type="ECO:0000256" key="3">
    <source>
        <dbReference type="ARBA" id="ARBA00023163"/>
    </source>
</evidence>
<evidence type="ECO:0000313" key="7">
    <source>
        <dbReference type="Proteomes" id="UP000321548"/>
    </source>
</evidence>
<dbReference type="OrthoDB" id="9807558at2"/>
<dbReference type="SUPFAM" id="SSF46785">
    <property type="entry name" value="Winged helix' DNA-binding domain"/>
    <property type="match status" value="1"/>
</dbReference>
<accession>A0A5C8P5C2</accession>
<keyword evidence="1" id="KW-0805">Transcription regulation</keyword>
<dbReference type="InterPro" id="IPR005471">
    <property type="entry name" value="Tscrpt_reg_IclR_N"/>
</dbReference>
<dbReference type="Proteomes" id="UP000321548">
    <property type="component" value="Unassembled WGS sequence"/>
</dbReference>
<dbReference type="InterPro" id="IPR036390">
    <property type="entry name" value="WH_DNA-bd_sf"/>
</dbReference>
<dbReference type="Pfam" id="PF09339">
    <property type="entry name" value="HTH_IclR"/>
    <property type="match status" value="1"/>
</dbReference>
<organism evidence="6 7">
    <name type="scientific">Zeimonas arvi</name>
    <dbReference type="NCBI Taxonomy" id="2498847"/>
    <lineage>
        <taxon>Bacteria</taxon>
        <taxon>Pseudomonadati</taxon>
        <taxon>Pseudomonadota</taxon>
        <taxon>Betaproteobacteria</taxon>
        <taxon>Burkholderiales</taxon>
        <taxon>Burkholderiaceae</taxon>
        <taxon>Zeimonas</taxon>
    </lineage>
</organism>
<dbReference type="GO" id="GO:0003677">
    <property type="term" value="F:DNA binding"/>
    <property type="evidence" value="ECO:0007669"/>
    <property type="project" value="UniProtKB-KW"/>
</dbReference>
<evidence type="ECO:0000313" key="6">
    <source>
        <dbReference type="EMBL" id="TXL68609.1"/>
    </source>
</evidence>
<protein>
    <submittedName>
        <fullName evidence="6">IclR family transcriptional regulator</fullName>
    </submittedName>
</protein>
<dbReference type="Pfam" id="PF01614">
    <property type="entry name" value="IclR_C"/>
    <property type="match status" value="1"/>
</dbReference>
<dbReference type="PANTHER" id="PTHR30136">
    <property type="entry name" value="HELIX-TURN-HELIX TRANSCRIPTIONAL REGULATOR, ICLR FAMILY"/>
    <property type="match status" value="1"/>
</dbReference>
<dbReference type="PROSITE" id="PS51077">
    <property type="entry name" value="HTH_ICLR"/>
    <property type="match status" value="1"/>
</dbReference>
<keyword evidence="2" id="KW-0238">DNA-binding</keyword>
<dbReference type="GO" id="GO:0003700">
    <property type="term" value="F:DNA-binding transcription factor activity"/>
    <property type="evidence" value="ECO:0007669"/>
    <property type="project" value="TreeGrafter"/>
</dbReference>
<keyword evidence="3" id="KW-0804">Transcription</keyword>
<dbReference type="PANTHER" id="PTHR30136:SF35">
    <property type="entry name" value="HTH-TYPE TRANSCRIPTIONAL REGULATOR RV1719"/>
    <property type="match status" value="1"/>
</dbReference>
<dbReference type="RefSeq" id="WP_147702749.1">
    <property type="nucleotide sequence ID" value="NZ_VDUY01000001.1"/>
</dbReference>
<dbReference type="InterPro" id="IPR029016">
    <property type="entry name" value="GAF-like_dom_sf"/>
</dbReference>
<dbReference type="AlphaFoldDB" id="A0A5C8P5C2"/>
<gene>
    <name evidence="6" type="ORF">FHP08_02700</name>
</gene>
<dbReference type="InterPro" id="IPR014757">
    <property type="entry name" value="Tscrpt_reg_IclR_C"/>
</dbReference>
<dbReference type="GO" id="GO:0045892">
    <property type="term" value="P:negative regulation of DNA-templated transcription"/>
    <property type="evidence" value="ECO:0007669"/>
    <property type="project" value="TreeGrafter"/>
</dbReference>
<dbReference type="Gene3D" id="1.10.10.10">
    <property type="entry name" value="Winged helix-like DNA-binding domain superfamily/Winged helix DNA-binding domain"/>
    <property type="match status" value="1"/>
</dbReference>
<dbReference type="Gene3D" id="3.30.450.40">
    <property type="match status" value="1"/>
</dbReference>
<evidence type="ECO:0000256" key="2">
    <source>
        <dbReference type="ARBA" id="ARBA00023125"/>
    </source>
</evidence>
<dbReference type="SMART" id="SM00346">
    <property type="entry name" value="HTH_ICLR"/>
    <property type="match status" value="1"/>
</dbReference>
<dbReference type="EMBL" id="VDUY01000001">
    <property type="protein sequence ID" value="TXL68609.1"/>
    <property type="molecule type" value="Genomic_DNA"/>
</dbReference>